<dbReference type="AlphaFoldDB" id="A0A5N6X7C2"/>
<feature type="transmembrane region" description="Helical" evidence="8">
    <location>
        <begin position="59"/>
        <end position="81"/>
    </location>
</feature>
<dbReference type="InterPro" id="IPR036259">
    <property type="entry name" value="MFS_trans_sf"/>
</dbReference>
<dbReference type="FunFam" id="1.20.1250.20:FF:000134">
    <property type="entry name" value="MFS sugar transporter protein"/>
    <property type="match status" value="1"/>
</dbReference>
<organism evidence="10 11">
    <name type="scientific">Aspergillus sergii</name>
    <dbReference type="NCBI Taxonomy" id="1034303"/>
    <lineage>
        <taxon>Eukaryota</taxon>
        <taxon>Fungi</taxon>
        <taxon>Dikarya</taxon>
        <taxon>Ascomycota</taxon>
        <taxon>Pezizomycotina</taxon>
        <taxon>Eurotiomycetes</taxon>
        <taxon>Eurotiomycetidae</taxon>
        <taxon>Eurotiales</taxon>
        <taxon>Aspergillaceae</taxon>
        <taxon>Aspergillus</taxon>
        <taxon>Aspergillus subgen. Circumdati</taxon>
    </lineage>
</organism>
<evidence type="ECO:0000256" key="5">
    <source>
        <dbReference type="ARBA" id="ARBA00022989"/>
    </source>
</evidence>
<dbReference type="InterPro" id="IPR003663">
    <property type="entry name" value="Sugar/inositol_transpt"/>
</dbReference>
<dbReference type="GO" id="GO:0016020">
    <property type="term" value="C:membrane"/>
    <property type="evidence" value="ECO:0007669"/>
    <property type="project" value="UniProtKB-SubCell"/>
</dbReference>
<keyword evidence="11" id="KW-1185">Reference proteome</keyword>
<feature type="transmembrane region" description="Helical" evidence="8">
    <location>
        <begin position="402"/>
        <end position="420"/>
    </location>
</feature>
<feature type="transmembrane region" description="Helical" evidence="8">
    <location>
        <begin position="88"/>
        <end position="107"/>
    </location>
</feature>
<dbReference type="Proteomes" id="UP000325945">
    <property type="component" value="Unassembled WGS sequence"/>
</dbReference>
<evidence type="ECO:0000256" key="2">
    <source>
        <dbReference type="ARBA" id="ARBA00010992"/>
    </source>
</evidence>
<dbReference type="InterPro" id="IPR005829">
    <property type="entry name" value="Sugar_transporter_CS"/>
</dbReference>
<keyword evidence="3 7" id="KW-0813">Transport</keyword>
<feature type="transmembrane region" description="Helical" evidence="8">
    <location>
        <begin position="178"/>
        <end position="199"/>
    </location>
</feature>
<feature type="transmembrane region" description="Helical" evidence="8">
    <location>
        <begin position="267"/>
        <end position="287"/>
    </location>
</feature>
<evidence type="ECO:0000259" key="9">
    <source>
        <dbReference type="PROSITE" id="PS50850"/>
    </source>
</evidence>
<dbReference type="PRINTS" id="PR00171">
    <property type="entry name" value="SUGRTRNSPORT"/>
</dbReference>
<gene>
    <name evidence="10" type="ORF">BDV39DRAFT_214946</name>
</gene>
<evidence type="ECO:0000313" key="10">
    <source>
        <dbReference type="EMBL" id="KAE8327480.1"/>
    </source>
</evidence>
<feature type="transmembrane region" description="Helical" evidence="8">
    <location>
        <begin position="147"/>
        <end position="166"/>
    </location>
</feature>
<keyword evidence="4 8" id="KW-0812">Transmembrane</keyword>
<evidence type="ECO:0000256" key="4">
    <source>
        <dbReference type="ARBA" id="ARBA00022692"/>
    </source>
</evidence>
<dbReference type="SUPFAM" id="SSF103473">
    <property type="entry name" value="MFS general substrate transporter"/>
    <property type="match status" value="1"/>
</dbReference>
<feature type="transmembrane region" description="Helical" evidence="8">
    <location>
        <begin position="302"/>
        <end position="322"/>
    </location>
</feature>
<dbReference type="PANTHER" id="PTHR48022">
    <property type="entry name" value="PLASTIDIC GLUCOSE TRANSPORTER 4"/>
    <property type="match status" value="1"/>
</dbReference>
<name>A0A5N6X7C2_9EURO</name>
<dbReference type="InterPro" id="IPR050360">
    <property type="entry name" value="MFS_Sugar_Transporters"/>
</dbReference>
<dbReference type="PANTHER" id="PTHR48022:SF11">
    <property type="entry name" value="MONOSACCHARIDE TRANSPORTER (HXT8), PUTATIVE (AFU_ORTHOLOGUE AFUA_2G08120)-RELATED"/>
    <property type="match status" value="1"/>
</dbReference>
<evidence type="ECO:0000256" key="3">
    <source>
        <dbReference type="ARBA" id="ARBA00022448"/>
    </source>
</evidence>
<comment type="similarity">
    <text evidence="2 7">Belongs to the major facilitator superfamily. Sugar transporter (TC 2.A.1.1) family.</text>
</comment>
<protein>
    <submittedName>
        <fullName evidence="10">General substrate transporter</fullName>
    </submittedName>
</protein>
<feature type="transmembrane region" description="Helical" evidence="8">
    <location>
        <begin position="12"/>
        <end position="39"/>
    </location>
</feature>
<sequence>MATLRGQHGNSFKSLLTALAVSLGGIIYGIDSGIIATTISHDSFKYYMYHSEDAPSGLSAAIVSSYYAGGCIGSLVVGWLMDHLSRRYSLLAGAIVSVIGAIVQTAAQNAGMMIAGRAVSGISTGILFAVTPVYLSELSPKENRAFLGGLKGLMTAFGFFLSNWIGYAGSFASGNAQWRIPLAMQLPPAILLAALTRLLPFSPRWLVQQERHDDAKAVLERLHSNRGHDWVQNELQEIITQVAQDAELRKKNEFFALFTPKYFRRTFLAIWVANVSKLSGSVVIQNYQSLMYTALGFSGRTLLLIAGCYGLMGVLGQILNLVFVSDRWERTKTLYIGSLALCCILATLAALSKFYPDNRNLAGSSAGVAFIFLFSGVFAVFFNSTGWILASELFPLHLRANGVGFAIFTTSITAIWLTQVTPLAFEALAWKFYLIFIAYNLFSAGIYYFLLPETNQLSLEEIGALFGDEVAPDPKAVSGNVKQFPPRNQRKVVHRFIP</sequence>
<keyword evidence="6 8" id="KW-0472">Membrane</keyword>
<feature type="transmembrane region" description="Helical" evidence="8">
    <location>
        <begin position="113"/>
        <end position="135"/>
    </location>
</feature>
<feature type="domain" description="Major facilitator superfamily (MFS) profile" evidence="9">
    <location>
        <begin position="17"/>
        <end position="455"/>
    </location>
</feature>
<feature type="transmembrane region" description="Helical" evidence="8">
    <location>
        <begin position="432"/>
        <end position="451"/>
    </location>
</feature>
<dbReference type="InterPro" id="IPR005828">
    <property type="entry name" value="MFS_sugar_transport-like"/>
</dbReference>
<evidence type="ECO:0000256" key="1">
    <source>
        <dbReference type="ARBA" id="ARBA00004141"/>
    </source>
</evidence>
<accession>A0A5N6X7C2</accession>
<evidence type="ECO:0000256" key="6">
    <source>
        <dbReference type="ARBA" id="ARBA00023136"/>
    </source>
</evidence>
<proteinExistence type="inferred from homology"/>
<dbReference type="NCBIfam" id="TIGR00879">
    <property type="entry name" value="SP"/>
    <property type="match status" value="1"/>
</dbReference>
<evidence type="ECO:0000256" key="8">
    <source>
        <dbReference type="SAM" id="Phobius"/>
    </source>
</evidence>
<evidence type="ECO:0000256" key="7">
    <source>
        <dbReference type="RuleBase" id="RU003346"/>
    </source>
</evidence>
<keyword evidence="5 8" id="KW-1133">Transmembrane helix</keyword>
<dbReference type="EMBL" id="ML741791">
    <property type="protein sequence ID" value="KAE8327480.1"/>
    <property type="molecule type" value="Genomic_DNA"/>
</dbReference>
<reference evidence="11" key="1">
    <citation type="submission" date="2019-04" db="EMBL/GenBank/DDBJ databases">
        <title>Friends and foes A comparative genomics studyof 23 Aspergillus species from section Flavi.</title>
        <authorList>
            <consortium name="DOE Joint Genome Institute"/>
            <person name="Kjaerbolling I."/>
            <person name="Vesth T."/>
            <person name="Frisvad J.C."/>
            <person name="Nybo J.L."/>
            <person name="Theobald S."/>
            <person name="Kildgaard S."/>
            <person name="Isbrandt T."/>
            <person name="Kuo A."/>
            <person name="Sato A."/>
            <person name="Lyhne E.K."/>
            <person name="Kogle M.E."/>
            <person name="Wiebenga A."/>
            <person name="Kun R.S."/>
            <person name="Lubbers R.J."/>
            <person name="Makela M.R."/>
            <person name="Barry K."/>
            <person name="Chovatia M."/>
            <person name="Clum A."/>
            <person name="Daum C."/>
            <person name="Haridas S."/>
            <person name="He G."/>
            <person name="LaButti K."/>
            <person name="Lipzen A."/>
            <person name="Mondo S."/>
            <person name="Riley R."/>
            <person name="Salamov A."/>
            <person name="Simmons B.A."/>
            <person name="Magnuson J.K."/>
            <person name="Henrissat B."/>
            <person name="Mortensen U.H."/>
            <person name="Larsen T.O."/>
            <person name="Devries R.P."/>
            <person name="Grigoriev I.V."/>
            <person name="Machida M."/>
            <person name="Baker S.E."/>
            <person name="Andersen M.R."/>
        </authorList>
    </citation>
    <scope>NUCLEOTIDE SEQUENCE [LARGE SCALE GENOMIC DNA]</scope>
    <source>
        <strain evidence="11">CBS 130017</strain>
    </source>
</reference>
<dbReference type="Gene3D" id="1.20.1250.20">
    <property type="entry name" value="MFS general substrate transporter like domains"/>
    <property type="match status" value="1"/>
</dbReference>
<evidence type="ECO:0000313" key="11">
    <source>
        <dbReference type="Proteomes" id="UP000325945"/>
    </source>
</evidence>
<feature type="transmembrane region" description="Helical" evidence="8">
    <location>
        <begin position="334"/>
        <end position="355"/>
    </location>
</feature>
<feature type="transmembrane region" description="Helical" evidence="8">
    <location>
        <begin position="367"/>
        <end position="390"/>
    </location>
</feature>
<dbReference type="PROSITE" id="PS00217">
    <property type="entry name" value="SUGAR_TRANSPORT_2"/>
    <property type="match status" value="1"/>
</dbReference>
<comment type="subcellular location">
    <subcellularLocation>
        <location evidence="1">Membrane</location>
        <topology evidence="1">Multi-pass membrane protein</topology>
    </subcellularLocation>
</comment>
<dbReference type="PROSITE" id="PS50850">
    <property type="entry name" value="MFS"/>
    <property type="match status" value="1"/>
</dbReference>
<dbReference type="InterPro" id="IPR020846">
    <property type="entry name" value="MFS_dom"/>
</dbReference>
<dbReference type="Pfam" id="PF00083">
    <property type="entry name" value="Sugar_tr"/>
    <property type="match status" value="1"/>
</dbReference>
<dbReference type="GO" id="GO:0005351">
    <property type="term" value="F:carbohydrate:proton symporter activity"/>
    <property type="evidence" value="ECO:0007669"/>
    <property type="project" value="TreeGrafter"/>
</dbReference>